<feature type="domain" description="DUF4114" evidence="8">
    <location>
        <begin position="191"/>
        <end position="274"/>
    </location>
</feature>
<evidence type="ECO:0000256" key="2">
    <source>
        <dbReference type="ARBA" id="ARBA00022670"/>
    </source>
</evidence>
<dbReference type="Pfam" id="PF13448">
    <property type="entry name" value="DUF4114"/>
    <property type="match status" value="1"/>
</dbReference>
<feature type="compositionally biased region" description="Basic and acidic residues" evidence="6">
    <location>
        <begin position="1248"/>
        <end position="1263"/>
    </location>
</feature>
<keyword evidence="2 5" id="KW-0645">Protease</keyword>
<dbReference type="InterPro" id="IPR000209">
    <property type="entry name" value="Peptidase_S8/S53_dom"/>
</dbReference>
<gene>
    <name evidence="9" type="ORF">HJG54_28620</name>
    <name evidence="10" type="ORF">HJG54_34275</name>
</gene>
<accession>A0AA96WMQ8</accession>
<evidence type="ECO:0000256" key="1">
    <source>
        <dbReference type="ARBA" id="ARBA00011073"/>
    </source>
</evidence>
<feature type="compositionally biased region" description="Polar residues" evidence="6">
    <location>
        <begin position="1205"/>
        <end position="1222"/>
    </location>
</feature>
<feature type="compositionally biased region" description="Basic and acidic residues" evidence="6">
    <location>
        <begin position="1084"/>
        <end position="1098"/>
    </location>
</feature>
<dbReference type="SUPFAM" id="SSF52743">
    <property type="entry name" value="Subtilisin-like"/>
    <property type="match status" value="1"/>
</dbReference>
<name>A0AA96WMQ8_9CYAN</name>
<dbReference type="Gene3D" id="3.40.50.200">
    <property type="entry name" value="Peptidase S8/S53 domain"/>
    <property type="match status" value="1"/>
</dbReference>
<evidence type="ECO:0000256" key="5">
    <source>
        <dbReference type="PROSITE-ProRule" id="PRU01240"/>
    </source>
</evidence>
<feature type="active site" description="Charge relay system" evidence="5">
    <location>
        <position position="360"/>
    </location>
</feature>
<feature type="region of interest" description="Disordered" evidence="6">
    <location>
        <begin position="864"/>
        <end position="965"/>
    </location>
</feature>
<feature type="compositionally biased region" description="Low complexity" evidence="6">
    <location>
        <begin position="913"/>
        <end position="929"/>
    </location>
</feature>
<dbReference type="PANTHER" id="PTHR43806">
    <property type="entry name" value="PEPTIDASE S8"/>
    <property type="match status" value="1"/>
</dbReference>
<dbReference type="PROSITE" id="PS00136">
    <property type="entry name" value="SUBTILASE_ASP"/>
    <property type="match status" value="1"/>
</dbReference>
<dbReference type="GO" id="GO:0004252">
    <property type="term" value="F:serine-type endopeptidase activity"/>
    <property type="evidence" value="ECO:0007669"/>
    <property type="project" value="UniProtKB-UniRule"/>
</dbReference>
<reference evidence="9" key="1">
    <citation type="submission" date="2020-05" db="EMBL/GenBank/DDBJ databases">
        <authorList>
            <person name="Zhu T."/>
            <person name="Keshari N."/>
            <person name="Lu X."/>
        </authorList>
    </citation>
    <scope>NUCLEOTIDE SEQUENCE</scope>
    <source>
        <strain evidence="9">NK1-12</strain>
    </source>
</reference>
<evidence type="ECO:0000259" key="7">
    <source>
        <dbReference type="Pfam" id="PF00082"/>
    </source>
</evidence>
<feature type="compositionally biased region" description="Gly residues" evidence="6">
    <location>
        <begin position="873"/>
        <end position="893"/>
    </location>
</feature>
<dbReference type="EMBL" id="CP053587">
    <property type="protein sequence ID" value="WNZ27940.1"/>
    <property type="molecule type" value="Genomic_DNA"/>
</dbReference>
<feature type="compositionally biased region" description="Polar residues" evidence="6">
    <location>
        <begin position="939"/>
        <end position="949"/>
    </location>
</feature>
<evidence type="ECO:0000256" key="6">
    <source>
        <dbReference type="SAM" id="MobiDB-lite"/>
    </source>
</evidence>
<evidence type="ECO:0000313" key="9">
    <source>
        <dbReference type="EMBL" id="WNZ27940.1"/>
    </source>
</evidence>
<dbReference type="InterPro" id="IPR025193">
    <property type="entry name" value="DUF4114"/>
</dbReference>
<feature type="region of interest" description="Disordered" evidence="6">
    <location>
        <begin position="1036"/>
        <end position="1105"/>
    </location>
</feature>
<feature type="compositionally biased region" description="Polar residues" evidence="6">
    <location>
        <begin position="1036"/>
        <end position="1055"/>
    </location>
</feature>
<sequence length="1856" mass="202448">MPNREPPTSLPIVTAAIESPSIYAYHADHSTVVPRTTTHRVNPSLVQANPARASHHQSFDALTGTPDNTALVQADHSAMGDFTATTSAWMSETVSSGVFTVGPSGLVSLDYLYDGGAYEGELALFSLEGLETFQPGSRAFMREAARRALSDSHLGAVVIQDATDAARLSGAFPDDKDVNAGIYKGVKTVRMQPGTRFGFMLVPHGTVQEVFERPKRSGAKRPLFSLATANPNHAVQVGQIGNVTGAGHFLAFEDLRTDRRSDRDYNDVIIHIQGAIGRATPIDALIAPRRDWRTTPLGQQLLEYVTANTRLDPQQPLIGIIDTGFAAAHPDLNYHRITLGPDYLDGDGNPLLQPGDGHEHGTPILGMIAATRNNGLGIDGINDAAPIWISRAVGSGRWAEALIEFVEAAKASGQPNAVVNLSFDLTQINPDGSVTTRYELTPQERVAIEYARQHGVIIVAAAGNDGGVMSALGQASQEFDNIITVGSAHQMKRALYSSYGAGLDIVAPGGTASQPIVSTVGVSMGTMAGSSIAAAQVTGAISHVWAANPDLNYRQVIEILKRTAIDIGEFGWDAETGAGLLNMIGAVSLAKLVEPEPYTPLARIAPLTWSGAGYVTASERATDGENGFRSRVTYENGSYADIFYDRFGQPVGQDAYNAAGQLMYSERGHRGTYFHYMPDGKLVVLHVESFYYDEERLVIQPVEVIFVDDTPDDLSDNPRFRIVYTDDPTSHPEQVNLPTNIGTWDGVSFDFISKRLSFYFKDDQGHRHEVSIWYDERKAAWYDPATAQWQDITPPASTSTPNLPNAPQPGQGNVPETAGAFDKTVVSNGTTTHYYTNGYLSIQPNGQSTWYTVGTGVPVVIPPSNVPAPVDGPSGGGSSGGGAGGNAGSGSSGNPGSPSSPTGQDGSGGSPDGGTETNTVTEIRTTTGTPVAGSVRFFFSSNRTKTTPTDTDRELIQNQGNGSWSPDFYRQQARRFHDSFTSTQTVDGTDTYRRSHFSKGESQSQFEWYKSAGERHYEDGSWEKGTEAEISYSRDTLTGLSRHSQRTQGYTSHQYYRNRDGQELVNRTERMQRESSSDYTTEQSHYRDSSRTETRRQDQAQQQETEERVIEEFGRWTTNQTTKLANQLRTHVQTTINTDTEITIGTSEAIEESETILSKLSDAEQIKETEAFWGLRSTAGQTQTTYIGEQTGSGSSEYRQESRTRSQVTQVNGMQFDSTEIQTKTRERAERETLDGRGTLQKHQRFHSTTESEHNHVSDGTEQFRKTTASLSYAYRKTDAVDADSWSLQISRAQSQFGTDLDPESVMWSWTKLGWLSDVEADRWSEQLSYTRQGRQTQSGVGLITATPDAVGAQELKYSDELAAELLQLLEQTGESDGTDLSHHSYPEKLAAILDHASSLLDSELAAQLQAQIPDLLALGQVAQQWQCHGLLDPWVGGLFSEALAVQSSWDAKLFGIDFKWFVKAGTQQSSLPALLFPAKLIAAARSQPELAESLDDPAWVKALVELARAYAALNPMATASEPPLNFFLDTLWTSQDGAGLQKGAIELGKFLKGAGNSIQMMEYEQKLLMALNQFSALNGKLNDAAFIKSNVDLGALYLTLHSTDVVVADPSNFLLKIWEAENETDIKIAATHLQNFIADLTSKDSEKVYSLPSLQDESLHAAAIAIPIVVLDVLIVVSAVGITISLIGTNNNEAEEAFKIIVDTTTDTVADIGDRIIQLISQISGSASQALEGFRGLVEDVVQQNFFPINTGKLFGETTKLAQHLARYLRVSSVGGIPSGEPPDPSEDPENHWWREIKAFLKNIQTAIKGATRKQVLRELRKKFTDEQIEEIERALAEVAKRRGEPTPPFLPPPR</sequence>
<evidence type="ECO:0000313" key="10">
    <source>
        <dbReference type="EMBL" id="WNZ28029.1"/>
    </source>
</evidence>
<dbReference type="PROSITE" id="PS51892">
    <property type="entry name" value="SUBTILASE"/>
    <property type="match status" value="1"/>
</dbReference>
<dbReference type="InterPro" id="IPR015500">
    <property type="entry name" value="Peptidase_S8_subtilisin-rel"/>
</dbReference>
<feature type="region of interest" description="Disordered" evidence="6">
    <location>
        <begin position="1186"/>
        <end position="1263"/>
    </location>
</feature>
<dbReference type="CDD" id="cd00306">
    <property type="entry name" value="Peptidases_S8_S53"/>
    <property type="match status" value="1"/>
</dbReference>
<evidence type="ECO:0000259" key="8">
    <source>
        <dbReference type="Pfam" id="PF13448"/>
    </source>
</evidence>
<organism evidence="9">
    <name type="scientific">Leptolyngbya sp. NK1-12</name>
    <dbReference type="NCBI Taxonomy" id="2547451"/>
    <lineage>
        <taxon>Bacteria</taxon>
        <taxon>Bacillati</taxon>
        <taxon>Cyanobacteriota</taxon>
        <taxon>Cyanophyceae</taxon>
        <taxon>Leptolyngbyales</taxon>
        <taxon>Leptolyngbyaceae</taxon>
        <taxon>Leptolyngbya group</taxon>
        <taxon>Leptolyngbya</taxon>
    </lineage>
</organism>
<feature type="compositionally biased region" description="Low complexity" evidence="6">
    <location>
        <begin position="894"/>
        <end position="904"/>
    </location>
</feature>
<comment type="similarity">
    <text evidence="1 5">Belongs to the peptidase S8 family.</text>
</comment>
<dbReference type="PANTHER" id="PTHR43806:SF11">
    <property type="entry name" value="CEREVISIN-RELATED"/>
    <property type="match status" value="1"/>
</dbReference>
<feature type="active site" description="Charge relay system" evidence="5">
    <location>
        <position position="531"/>
    </location>
</feature>
<feature type="compositionally biased region" description="Basic and acidic residues" evidence="6">
    <location>
        <begin position="1057"/>
        <end position="1076"/>
    </location>
</feature>
<dbReference type="InterPro" id="IPR023827">
    <property type="entry name" value="Peptidase_S8_Asp-AS"/>
</dbReference>
<proteinExistence type="inferred from homology"/>
<feature type="compositionally biased region" description="Polar residues" evidence="6">
    <location>
        <begin position="790"/>
        <end position="811"/>
    </location>
</feature>
<feature type="compositionally biased region" description="Polar residues" evidence="6">
    <location>
        <begin position="1186"/>
        <end position="1197"/>
    </location>
</feature>
<evidence type="ECO:0000256" key="3">
    <source>
        <dbReference type="ARBA" id="ARBA00022801"/>
    </source>
</evidence>
<dbReference type="InterPro" id="IPR050131">
    <property type="entry name" value="Peptidase_S8_subtilisin-like"/>
</dbReference>
<evidence type="ECO:0000256" key="4">
    <source>
        <dbReference type="ARBA" id="ARBA00022825"/>
    </source>
</evidence>
<keyword evidence="3 5" id="KW-0378">Hydrolase</keyword>
<dbReference type="EMBL" id="CP053587">
    <property type="protein sequence ID" value="WNZ28029.1"/>
    <property type="molecule type" value="Genomic_DNA"/>
</dbReference>
<dbReference type="InterPro" id="IPR036852">
    <property type="entry name" value="Peptidase_S8/S53_dom_sf"/>
</dbReference>
<keyword evidence="4 5" id="KW-0720">Serine protease</keyword>
<feature type="domain" description="Peptidase S8/S53" evidence="7">
    <location>
        <begin position="316"/>
        <end position="579"/>
    </location>
</feature>
<dbReference type="PRINTS" id="PR00723">
    <property type="entry name" value="SUBTILISIN"/>
</dbReference>
<feature type="region of interest" description="Disordered" evidence="6">
    <location>
        <begin position="790"/>
        <end position="818"/>
    </location>
</feature>
<feature type="compositionally biased region" description="Basic and acidic residues" evidence="6">
    <location>
        <begin position="1223"/>
        <end position="1235"/>
    </location>
</feature>
<protein>
    <submittedName>
        <fullName evidence="9">S8 family serine peptidase</fullName>
    </submittedName>
</protein>
<feature type="active site" description="Charge relay system" evidence="5">
    <location>
        <position position="322"/>
    </location>
</feature>
<dbReference type="Pfam" id="PF00082">
    <property type="entry name" value="Peptidase_S8"/>
    <property type="match status" value="1"/>
</dbReference>
<dbReference type="GO" id="GO:0006508">
    <property type="term" value="P:proteolysis"/>
    <property type="evidence" value="ECO:0007669"/>
    <property type="project" value="UniProtKB-KW"/>
</dbReference>